<dbReference type="EMBL" id="SNVI01000004">
    <property type="protein sequence ID" value="TFE38073.1"/>
    <property type="molecule type" value="Genomic_DNA"/>
</dbReference>
<dbReference type="GeneID" id="97310119"/>
<dbReference type="GO" id="GO:0016787">
    <property type="term" value="F:hydrolase activity"/>
    <property type="evidence" value="ECO:0007669"/>
    <property type="project" value="UniProtKB-KW"/>
</dbReference>
<dbReference type="InterPro" id="IPR029058">
    <property type="entry name" value="AB_hydrolase_fold"/>
</dbReference>
<gene>
    <name evidence="2" type="ORF">E2553_37365</name>
</gene>
<protein>
    <submittedName>
        <fullName evidence="2">Alpha/beta fold hydrolase</fullName>
    </submittedName>
</protein>
<dbReference type="AlphaFoldDB" id="A0A4Y8ML49"/>
<reference evidence="2 3" key="1">
    <citation type="submission" date="2019-03" db="EMBL/GenBank/DDBJ databases">
        <title>Complete Genome Sequence of Paraburkholderia dipogonis ICMP 19430T, a Nitrogen-fixing Symbiont of the South African Invasive Legume Dipogon lignosus in New Zealand.</title>
        <authorList>
            <person name="De Meyer S.E."/>
        </authorList>
    </citation>
    <scope>NUCLEOTIDE SEQUENCE [LARGE SCALE GENOMIC DNA]</scope>
    <source>
        <strain evidence="2 3">ICMP 19430</strain>
    </source>
</reference>
<dbReference type="Proteomes" id="UP000297385">
    <property type="component" value="Unassembled WGS sequence"/>
</dbReference>
<keyword evidence="2" id="KW-0378">Hydrolase</keyword>
<evidence type="ECO:0000313" key="2">
    <source>
        <dbReference type="EMBL" id="TFE38073.1"/>
    </source>
</evidence>
<organism evidence="2 3">
    <name type="scientific">Paraburkholderia dipogonis</name>
    <dbReference type="NCBI Taxonomy" id="1211383"/>
    <lineage>
        <taxon>Bacteria</taxon>
        <taxon>Pseudomonadati</taxon>
        <taxon>Pseudomonadota</taxon>
        <taxon>Betaproteobacteria</taxon>
        <taxon>Burkholderiales</taxon>
        <taxon>Burkholderiaceae</taxon>
        <taxon>Paraburkholderia</taxon>
    </lineage>
</organism>
<dbReference type="PANTHER" id="PTHR43798:SF29">
    <property type="entry name" value="AB HYDROLASE-1 DOMAIN-CONTAINING PROTEIN"/>
    <property type="match status" value="1"/>
</dbReference>
<dbReference type="Gene3D" id="3.40.50.1820">
    <property type="entry name" value="alpha/beta hydrolase"/>
    <property type="match status" value="1"/>
</dbReference>
<evidence type="ECO:0000259" key="1">
    <source>
        <dbReference type="Pfam" id="PF00561"/>
    </source>
</evidence>
<accession>A0A4Y8ML49</accession>
<dbReference type="SUPFAM" id="SSF53474">
    <property type="entry name" value="alpha/beta-Hydrolases"/>
    <property type="match status" value="1"/>
</dbReference>
<evidence type="ECO:0000313" key="3">
    <source>
        <dbReference type="Proteomes" id="UP000297385"/>
    </source>
</evidence>
<dbReference type="InterPro" id="IPR050266">
    <property type="entry name" value="AB_hydrolase_sf"/>
</dbReference>
<comment type="caution">
    <text evidence="2">The sequence shown here is derived from an EMBL/GenBank/DDBJ whole genome shotgun (WGS) entry which is preliminary data.</text>
</comment>
<feature type="domain" description="AB hydrolase-1" evidence="1">
    <location>
        <begin position="55"/>
        <end position="208"/>
    </location>
</feature>
<proteinExistence type="predicted"/>
<dbReference type="PANTHER" id="PTHR43798">
    <property type="entry name" value="MONOACYLGLYCEROL LIPASE"/>
    <property type="match status" value="1"/>
</dbReference>
<dbReference type="RefSeq" id="WP_134465723.1">
    <property type="nucleotide sequence ID" value="NZ_JBHMFL010000109.1"/>
</dbReference>
<sequence length="232" mass="24787">MSKLPVIFVPGMVSDSRLWQPVIDRLSDIVKPTIARCSGNSVAAFADEILVDVPDRFAIAGISMGGYVALEVARRGDPRMAGLALVNTSARPAAPQQVERSSGLMEEAKSGQFEQVVDKLAGTVAGGKAEIASLAAAMARDLGCGGYLRHQKAVLERRDQRDALPEIAVPTLVIAGDDDRICTPSMANEIVRLVPRAELDIFPCGHLSTVEVPDMVAESLRDWVSRRIVVGA</sequence>
<dbReference type="InterPro" id="IPR000073">
    <property type="entry name" value="AB_hydrolase_1"/>
</dbReference>
<dbReference type="Pfam" id="PF00561">
    <property type="entry name" value="Abhydrolase_1"/>
    <property type="match status" value="1"/>
</dbReference>
<name>A0A4Y8ML49_9BURK</name>